<feature type="compositionally biased region" description="Low complexity" evidence="6">
    <location>
        <begin position="93"/>
        <end position="121"/>
    </location>
</feature>
<dbReference type="InterPro" id="IPR051635">
    <property type="entry name" value="SNAT-like"/>
</dbReference>
<dbReference type="PANTHER" id="PTHR10908:SF0">
    <property type="entry name" value="SEROTONIN N-ACETYLTRANSFERASE"/>
    <property type="match status" value="1"/>
</dbReference>
<evidence type="ECO:0000256" key="4">
    <source>
        <dbReference type="ARBA" id="ARBA00022927"/>
    </source>
</evidence>
<dbReference type="GO" id="GO:0004059">
    <property type="term" value="F:aralkylamine N-acetyltransferase activity"/>
    <property type="evidence" value="ECO:0007669"/>
    <property type="project" value="TreeGrafter"/>
</dbReference>
<dbReference type="GO" id="GO:0005737">
    <property type="term" value="C:cytoplasm"/>
    <property type="evidence" value="ECO:0007669"/>
    <property type="project" value="TreeGrafter"/>
</dbReference>
<dbReference type="Gene3D" id="2.170.150.10">
    <property type="entry name" value="Metal Binding Protein, Guanine Nucleotide Exchange Factor, Chain A"/>
    <property type="match status" value="1"/>
</dbReference>
<organism evidence="8 9">
    <name type="scientific">Tilletiopsis washingtonensis</name>
    <dbReference type="NCBI Taxonomy" id="58919"/>
    <lineage>
        <taxon>Eukaryota</taxon>
        <taxon>Fungi</taxon>
        <taxon>Dikarya</taxon>
        <taxon>Basidiomycota</taxon>
        <taxon>Ustilaginomycotina</taxon>
        <taxon>Exobasidiomycetes</taxon>
        <taxon>Entylomatales</taxon>
        <taxon>Entylomatales incertae sedis</taxon>
        <taxon>Tilletiopsis</taxon>
    </lineage>
</organism>
<dbReference type="OrthoDB" id="30840at2759"/>
<feature type="compositionally biased region" description="Pro residues" evidence="6">
    <location>
        <begin position="1"/>
        <end position="11"/>
    </location>
</feature>
<keyword evidence="5" id="KW-0012">Acyltransferase</keyword>
<feature type="compositionally biased region" description="Low complexity" evidence="6">
    <location>
        <begin position="24"/>
        <end position="34"/>
    </location>
</feature>
<evidence type="ECO:0000256" key="3">
    <source>
        <dbReference type="ARBA" id="ARBA00022679"/>
    </source>
</evidence>
<feature type="domain" description="N-acetyltransferase" evidence="7">
    <location>
        <begin position="198"/>
        <end position="376"/>
    </location>
</feature>
<dbReference type="PROSITE" id="PS51186">
    <property type="entry name" value="GNAT"/>
    <property type="match status" value="1"/>
</dbReference>
<feature type="region of interest" description="Disordered" evidence="6">
    <location>
        <begin position="570"/>
        <end position="600"/>
    </location>
</feature>
<feature type="compositionally biased region" description="Low complexity" evidence="6">
    <location>
        <begin position="48"/>
        <end position="57"/>
    </location>
</feature>
<dbReference type="PROSITE" id="PS51796">
    <property type="entry name" value="MSS4"/>
    <property type="match status" value="1"/>
</dbReference>
<dbReference type="AlphaFoldDB" id="A0A316ZET5"/>
<dbReference type="RefSeq" id="XP_025599114.1">
    <property type="nucleotide sequence ID" value="XM_025745184.1"/>
</dbReference>
<feature type="compositionally biased region" description="Polar residues" evidence="6">
    <location>
        <begin position="76"/>
        <end position="92"/>
    </location>
</feature>
<name>A0A316ZET5_9BASI</name>
<dbReference type="GO" id="GO:0007264">
    <property type="term" value="P:small GTPase-mediated signal transduction"/>
    <property type="evidence" value="ECO:0007669"/>
    <property type="project" value="InterPro"/>
</dbReference>
<evidence type="ECO:0000313" key="9">
    <source>
        <dbReference type="Proteomes" id="UP000245946"/>
    </source>
</evidence>
<dbReference type="InterPro" id="IPR007515">
    <property type="entry name" value="Mss4"/>
</dbReference>
<sequence>MNPLTFFPPPSRSLSRHGGGAGPAPGSSGSSSSSLSFTAGHASGGNGSSSSSGTSAWSERRHHTPRSGSAGGRNTGGSEENTSGRNTPTSAHARSTSYAAGSRSTSGASSSQPPSRQSRTPPSEPQELERSSPPLSPASAGSAAAVPRGSASRGGVARTMSASPPSDGETSPGLAQIASLSLGATTERSANGKIPAGMTFDLLRPEDVGNAARMEKEAYGEDAASLEKLRYRQKHAPHLFLGCFLPAPPPKLAGPLSISANAPRQLIGYMCSTAASALTARSMSVHSGDEDAWLVCLHSICVHPGYRGRGMARMLVEEYMRRLRRAENVRRGYECVALLAHDDVTPMWEKFGWRKIGVSHVQWGTGGWFEMRKKIVEDASADGKSVKSVESKSASDSESSSAQAAAEPLPSPSSFSSGASSPAVGSAAPSSPATERGTAAAGASPTRTSPTPSATPSSAAPSAAAAPPTSANGSLPAGMTQEKLLAALKGQSSSSPPSGPRNPGTAYSSVLGQALAAKTAVEDAFHALEARLVNREKGTNIAELYCPREECGCKLMGRGMAEWEIAETGPLSSPTLSLPNSPAPPTAPLPPPPPPSALSRIRSAVPSFGEQSGVGQTRTPVRGFWSVSSPLSFDNIGFSKDDTWVPPPLPVASPPLASVDEEGGAKRKSKPVRRPSIFWSAEKKRAAAEEATAAAAAAAAAAKPKQSERAAQTDAPELSVKVKYLLCAECDCGPLGYVVLPEAMQGGGLAHAVGQQINARDAKAASVEQPVFLVAADRVRYRFLKT</sequence>
<dbReference type="Pfam" id="PF04421">
    <property type="entry name" value="Mss4"/>
    <property type="match status" value="1"/>
</dbReference>
<feature type="compositionally biased region" description="Low complexity" evidence="6">
    <location>
        <begin position="396"/>
        <end position="471"/>
    </location>
</feature>
<feature type="region of interest" description="Disordered" evidence="6">
    <location>
        <begin position="488"/>
        <end position="507"/>
    </location>
</feature>
<dbReference type="InterPro" id="IPR016181">
    <property type="entry name" value="Acyl_CoA_acyltransferase"/>
</dbReference>
<dbReference type="Gene3D" id="3.40.630.30">
    <property type="match status" value="1"/>
</dbReference>
<keyword evidence="1" id="KW-0813">Transport</keyword>
<evidence type="ECO:0000256" key="5">
    <source>
        <dbReference type="ARBA" id="ARBA00023315"/>
    </source>
</evidence>
<dbReference type="SUPFAM" id="SSF51316">
    <property type="entry name" value="Mss4-like"/>
    <property type="match status" value="1"/>
</dbReference>
<proteinExistence type="predicted"/>
<evidence type="ECO:0000256" key="6">
    <source>
        <dbReference type="SAM" id="MobiDB-lite"/>
    </source>
</evidence>
<accession>A0A316ZET5</accession>
<gene>
    <name evidence="8" type="ORF">FA09DRAFT_359993</name>
</gene>
<dbReference type="InterPro" id="IPR011057">
    <property type="entry name" value="Mss4-like_sf"/>
</dbReference>
<dbReference type="STRING" id="58919.A0A316ZET5"/>
<evidence type="ECO:0000256" key="1">
    <source>
        <dbReference type="ARBA" id="ARBA00022448"/>
    </source>
</evidence>
<protein>
    <recommendedName>
        <fullName evidence="7">N-acetyltransferase domain-containing protein</fullName>
    </recommendedName>
</protein>
<keyword evidence="3" id="KW-0808">Transferase</keyword>
<keyword evidence="9" id="KW-1185">Reference proteome</keyword>
<dbReference type="InterPro" id="IPR000182">
    <property type="entry name" value="GNAT_dom"/>
</dbReference>
<feature type="compositionally biased region" description="Low complexity" evidence="6">
    <location>
        <begin position="131"/>
        <end position="154"/>
    </location>
</feature>
<feature type="compositionally biased region" description="Low complexity" evidence="6">
    <location>
        <begin position="570"/>
        <end position="580"/>
    </location>
</feature>
<keyword evidence="2" id="KW-0344">Guanine-nucleotide releasing factor</keyword>
<keyword evidence="4" id="KW-0653">Protein transport</keyword>
<evidence type="ECO:0000259" key="7">
    <source>
        <dbReference type="PROSITE" id="PS51186"/>
    </source>
</evidence>
<feature type="compositionally biased region" description="Pro residues" evidence="6">
    <location>
        <begin position="581"/>
        <end position="596"/>
    </location>
</feature>
<evidence type="ECO:0000313" key="8">
    <source>
        <dbReference type="EMBL" id="PWN98835.1"/>
    </source>
</evidence>
<dbReference type="InterPro" id="IPR011323">
    <property type="entry name" value="Mss4/transl-control_tumour"/>
</dbReference>
<dbReference type="GO" id="GO:0005085">
    <property type="term" value="F:guanyl-nucleotide exchange factor activity"/>
    <property type="evidence" value="ECO:0007669"/>
    <property type="project" value="UniProtKB-KW"/>
</dbReference>
<dbReference type="GeneID" id="37272728"/>
<dbReference type="GO" id="GO:0015031">
    <property type="term" value="P:protein transport"/>
    <property type="evidence" value="ECO:0007669"/>
    <property type="project" value="UniProtKB-KW"/>
</dbReference>
<dbReference type="EMBL" id="KZ819290">
    <property type="protein sequence ID" value="PWN98835.1"/>
    <property type="molecule type" value="Genomic_DNA"/>
</dbReference>
<feature type="compositionally biased region" description="Basic and acidic residues" evidence="6">
    <location>
        <begin position="384"/>
        <end position="395"/>
    </location>
</feature>
<feature type="region of interest" description="Disordered" evidence="6">
    <location>
        <begin position="1"/>
        <end position="173"/>
    </location>
</feature>
<dbReference type="SUPFAM" id="SSF55729">
    <property type="entry name" value="Acyl-CoA N-acyltransferases (Nat)"/>
    <property type="match status" value="1"/>
</dbReference>
<reference evidence="8 9" key="1">
    <citation type="journal article" date="2018" name="Mol. Biol. Evol.">
        <title>Broad Genomic Sampling Reveals a Smut Pathogenic Ancestry of the Fungal Clade Ustilaginomycotina.</title>
        <authorList>
            <person name="Kijpornyongpan T."/>
            <person name="Mondo S.J."/>
            <person name="Barry K."/>
            <person name="Sandor L."/>
            <person name="Lee J."/>
            <person name="Lipzen A."/>
            <person name="Pangilinan J."/>
            <person name="LaButti K."/>
            <person name="Hainaut M."/>
            <person name="Henrissat B."/>
            <person name="Grigoriev I.V."/>
            <person name="Spatafora J.W."/>
            <person name="Aime M.C."/>
        </authorList>
    </citation>
    <scope>NUCLEOTIDE SEQUENCE [LARGE SCALE GENOMIC DNA]</scope>
    <source>
        <strain evidence="8 9">MCA 4186</strain>
    </source>
</reference>
<dbReference type="PANTHER" id="PTHR10908">
    <property type="entry name" value="SEROTONIN N-ACETYLTRANSFERASE"/>
    <property type="match status" value="1"/>
</dbReference>
<dbReference type="CDD" id="cd04301">
    <property type="entry name" value="NAT_SF"/>
    <property type="match status" value="1"/>
</dbReference>
<dbReference type="Proteomes" id="UP000245946">
    <property type="component" value="Unassembled WGS sequence"/>
</dbReference>
<evidence type="ECO:0000256" key="2">
    <source>
        <dbReference type="ARBA" id="ARBA00022658"/>
    </source>
</evidence>
<dbReference type="Pfam" id="PF13508">
    <property type="entry name" value="Acetyltransf_7"/>
    <property type="match status" value="1"/>
</dbReference>
<feature type="region of interest" description="Disordered" evidence="6">
    <location>
        <begin position="379"/>
        <end position="476"/>
    </location>
</feature>